<keyword evidence="6" id="KW-1185">Reference proteome</keyword>
<comment type="caution">
    <text evidence="5">The sequence shown here is derived from an EMBL/GenBank/DDBJ whole genome shotgun (WGS) entry which is preliminary data.</text>
</comment>
<evidence type="ECO:0000313" key="5">
    <source>
        <dbReference type="EMBL" id="KAF4034228.1"/>
    </source>
</evidence>
<dbReference type="EMBL" id="WSZM01000380">
    <property type="protein sequence ID" value="KAF4034228.1"/>
    <property type="molecule type" value="Genomic_DNA"/>
</dbReference>
<dbReference type="Gene3D" id="3.20.20.100">
    <property type="entry name" value="NADP-dependent oxidoreductase domain"/>
    <property type="match status" value="2"/>
</dbReference>
<organism evidence="5 6">
    <name type="scientific">Phytophthora infestans</name>
    <name type="common">Potato late blight agent</name>
    <name type="synonym">Botrytis infestans</name>
    <dbReference type="NCBI Taxonomy" id="4787"/>
    <lineage>
        <taxon>Eukaryota</taxon>
        <taxon>Sar</taxon>
        <taxon>Stramenopiles</taxon>
        <taxon>Oomycota</taxon>
        <taxon>Peronosporomycetes</taxon>
        <taxon>Peronosporales</taxon>
        <taxon>Peronosporaceae</taxon>
        <taxon>Phytophthora</taxon>
    </lineage>
</organism>
<sequence>MAPNTTNVNSSKMTYRFLGNSGLLVSKFSLGSWMWASDEYTVDAWYRMMVTAFQGGVNFFDTAENYGETLAERNMGGAIKKGIEEGVWSREDLVVTAKLLAGTIAWDQCSPNAQGSCRKHIVEGLRASLGRMQLDYVDVVFCHRADALTPIEETSEWLASDIQEACEIADRLGLIRPIVEQPEYNIMERNKVEFEYLDLYKKYKLGLTVWSPLCSGALTGKYSAASKGSRLTTDLKAGPPVRMEMFTKKIEMAGNLKPIAQELGCSLAQLALACHD</sequence>
<evidence type="ECO:0000256" key="1">
    <source>
        <dbReference type="ARBA" id="ARBA00006515"/>
    </source>
</evidence>
<accession>A0A833SNQ7</accession>
<dbReference type="Pfam" id="PF00248">
    <property type="entry name" value="Aldo_ket_red"/>
    <property type="match status" value="1"/>
</dbReference>
<dbReference type="PANTHER" id="PTHR43150:SF2">
    <property type="entry name" value="HYPERKINETIC, ISOFORM M"/>
    <property type="match status" value="1"/>
</dbReference>
<keyword evidence="3" id="KW-0560">Oxidoreductase</keyword>
<dbReference type="AlphaFoldDB" id="A0A833SNQ7"/>
<dbReference type="InterPro" id="IPR036812">
    <property type="entry name" value="NAD(P)_OxRdtase_dom_sf"/>
</dbReference>
<dbReference type="SUPFAM" id="SSF51430">
    <property type="entry name" value="NAD(P)-linked oxidoreductase"/>
    <property type="match status" value="1"/>
</dbReference>
<dbReference type="InterPro" id="IPR005399">
    <property type="entry name" value="K_chnl_volt-dep_bsu_KCNAB-rel"/>
</dbReference>
<protein>
    <submittedName>
        <fullName evidence="5">Aldo/keto reductase family</fullName>
    </submittedName>
</protein>
<feature type="domain" description="NADP-dependent oxidoreductase" evidence="4">
    <location>
        <begin position="29"/>
        <end position="273"/>
    </location>
</feature>
<proteinExistence type="inferred from homology"/>
<dbReference type="InterPro" id="IPR023210">
    <property type="entry name" value="NADP_OxRdtase_dom"/>
</dbReference>
<keyword evidence="2" id="KW-0521">NADP</keyword>
<name>A0A833SNQ7_PHYIN</name>
<comment type="similarity">
    <text evidence="1">Belongs to the shaker potassium channel beta subunit family.</text>
</comment>
<evidence type="ECO:0000313" key="6">
    <source>
        <dbReference type="Proteomes" id="UP000602510"/>
    </source>
</evidence>
<dbReference type="PANTHER" id="PTHR43150">
    <property type="entry name" value="HYPERKINETIC, ISOFORM M"/>
    <property type="match status" value="1"/>
</dbReference>
<evidence type="ECO:0000256" key="3">
    <source>
        <dbReference type="ARBA" id="ARBA00023002"/>
    </source>
</evidence>
<evidence type="ECO:0000259" key="4">
    <source>
        <dbReference type="Pfam" id="PF00248"/>
    </source>
</evidence>
<reference evidence="5" key="1">
    <citation type="submission" date="2020-04" db="EMBL/GenBank/DDBJ databases">
        <title>Hybrid Assembly of Korean Phytophthora infestans isolates.</title>
        <authorList>
            <person name="Prokchorchik M."/>
            <person name="Lee Y."/>
            <person name="Seo J."/>
            <person name="Cho J.-H."/>
            <person name="Park Y.-E."/>
            <person name="Jang D.-C."/>
            <person name="Im J.-S."/>
            <person name="Choi J.-G."/>
            <person name="Park H.-J."/>
            <person name="Lee G.-B."/>
            <person name="Lee Y.-G."/>
            <person name="Hong S.-Y."/>
            <person name="Cho K."/>
            <person name="Sohn K.H."/>
        </authorList>
    </citation>
    <scope>NUCLEOTIDE SEQUENCE</scope>
    <source>
        <strain evidence="5">KR_1_A1</strain>
    </source>
</reference>
<evidence type="ECO:0000256" key="2">
    <source>
        <dbReference type="ARBA" id="ARBA00022857"/>
    </source>
</evidence>
<dbReference type="Proteomes" id="UP000602510">
    <property type="component" value="Unassembled WGS sequence"/>
</dbReference>
<gene>
    <name evidence="5" type="ORF">GN244_ATG13871</name>
</gene>
<dbReference type="GO" id="GO:0016491">
    <property type="term" value="F:oxidoreductase activity"/>
    <property type="evidence" value="ECO:0007669"/>
    <property type="project" value="UniProtKB-KW"/>
</dbReference>